<evidence type="ECO:0000259" key="1">
    <source>
        <dbReference type="Pfam" id="PF01522"/>
    </source>
</evidence>
<dbReference type="RefSeq" id="WP_147202399.1">
    <property type="nucleotide sequence ID" value="NZ_BJYT01000002.1"/>
</dbReference>
<reference evidence="2 3" key="1">
    <citation type="submission" date="2019-07" db="EMBL/GenBank/DDBJ databases">
        <title>Whole genome shotgun sequence of Segetibacter aerophilus NBRC 106135.</title>
        <authorList>
            <person name="Hosoyama A."/>
            <person name="Uohara A."/>
            <person name="Ohji S."/>
            <person name="Ichikawa N."/>
        </authorList>
    </citation>
    <scope>NUCLEOTIDE SEQUENCE [LARGE SCALE GENOMIC DNA]</scope>
    <source>
        <strain evidence="2 3">NBRC 106135</strain>
    </source>
</reference>
<dbReference type="Proteomes" id="UP000321513">
    <property type="component" value="Unassembled WGS sequence"/>
</dbReference>
<accession>A0A512B8P5</accession>
<dbReference type="GO" id="GO:0016810">
    <property type="term" value="F:hydrolase activity, acting on carbon-nitrogen (but not peptide) bonds"/>
    <property type="evidence" value="ECO:0007669"/>
    <property type="project" value="InterPro"/>
</dbReference>
<protein>
    <submittedName>
        <fullName evidence="2">Polysaccharide deacetylase</fullName>
    </submittedName>
</protein>
<feature type="domain" description="NodB homology" evidence="1">
    <location>
        <begin position="6"/>
        <end position="114"/>
    </location>
</feature>
<dbReference type="SUPFAM" id="SSF88713">
    <property type="entry name" value="Glycoside hydrolase/deacetylase"/>
    <property type="match status" value="1"/>
</dbReference>
<name>A0A512B8P5_9BACT</name>
<evidence type="ECO:0000313" key="3">
    <source>
        <dbReference type="Proteomes" id="UP000321513"/>
    </source>
</evidence>
<dbReference type="OrthoDB" id="9806342at2"/>
<proteinExistence type="predicted"/>
<gene>
    <name evidence="2" type="ORF">SAE01_08280</name>
</gene>
<keyword evidence="3" id="KW-1185">Reference proteome</keyword>
<comment type="caution">
    <text evidence="2">The sequence shown here is derived from an EMBL/GenBank/DDBJ whole genome shotgun (WGS) entry which is preliminary data.</text>
</comment>
<sequence length="271" mass="31426">MHSQRVLLTFDLEEFDIPNEYGANLSWEEQLIVGRKGMTAVTEVLDLHKIPVTIFTTAAYALENREQLKALALEHEIASHTYHHSHFKKEDLQLSKSTLEEITGKNVFGLRMPRMRPVSMALVREAGYGYDSSINPTFIPGKYNNTHLPKTLYTEQEVYRLPCSVSPVLRIPLFWLAFKNFPYFIYRKLALNSLAKYGYLNLYFHPWEFTDISSYKLPGYVKRHSGNRLVDRLHELITDLKKEGSFETINNFLQDQVSTRGSILHPKQEIA</sequence>
<dbReference type="Pfam" id="PF01522">
    <property type="entry name" value="Polysacc_deac_1"/>
    <property type="match status" value="1"/>
</dbReference>
<dbReference type="EMBL" id="BJYT01000002">
    <property type="protein sequence ID" value="GEO08332.1"/>
    <property type="molecule type" value="Genomic_DNA"/>
</dbReference>
<dbReference type="Gene3D" id="3.20.20.370">
    <property type="entry name" value="Glycoside hydrolase/deacetylase"/>
    <property type="match status" value="1"/>
</dbReference>
<dbReference type="GO" id="GO:0005975">
    <property type="term" value="P:carbohydrate metabolic process"/>
    <property type="evidence" value="ECO:0007669"/>
    <property type="project" value="InterPro"/>
</dbReference>
<dbReference type="AlphaFoldDB" id="A0A512B8P5"/>
<dbReference type="InterPro" id="IPR011330">
    <property type="entry name" value="Glyco_hydro/deAcase_b/a-brl"/>
</dbReference>
<evidence type="ECO:0000313" key="2">
    <source>
        <dbReference type="EMBL" id="GEO08332.1"/>
    </source>
</evidence>
<dbReference type="InterPro" id="IPR002509">
    <property type="entry name" value="NODB_dom"/>
</dbReference>
<organism evidence="2 3">
    <name type="scientific">Segetibacter aerophilus</name>
    <dbReference type="NCBI Taxonomy" id="670293"/>
    <lineage>
        <taxon>Bacteria</taxon>
        <taxon>Pseudomonadati</taxon>
        <taxon>Bacteroidota</taxon>
        <taxon>Chitinophagia</taxon>
        <taxon>Chitinophagales</taxon>
        <taxon>Chitinophagaceae</taxon>
        <taxon>Segetibacter</taxon>
    </lineage>
</organism>